<dbReference type="GO" id="GO:0004803">
    <property type="term" value="F:transposase activity"/>
    <property type="evidence" value="ECO:0007669"/>
    <property type="project" value="InterPro"/>
</dbReference>
<dbReference type="NCBIfam" id="NF047646">
    <property type="entry name" value="REP_Tyr_transpos"/>
    <property type="match status" value="1"/>
</dbReference>
<dbReference type="InterPro" id="IPR002686">
    <property type="entry name" value="Transposase_17"/>
</dbReference>
<dbReference type="PANTHER" id="PTHR34322">
    <property type="entry name" value="TRANSPOSASE, Y1_TNP DOMAIN-CONTAINING"/>
    <property type="match status" value="1"/>
</dbReference>
<dbReference type="PANTHER" id="PTHR34322:SF2">
    <property type="entry name" value="TRANSPOSASE IS200-LIKE DOMAIN-CONTAINING PROTEIN"/>
    <property type="match status" value="1"/>
</dbReference>
<dbReference type="GO" id="GO:0006313">
    <property type="term" value="P:DNA transposition"/>
    <property type="evidence" value="ECO:0007669"/>
    <property type="project" value="InterPro"/>
</dbReference>
<gene>
    <name evidence="3" type="ORF">ABB05_10825</name>
    <name evidence="2" type="ORF">ACA29_05150</name>
</gene>
<evidence type="ECO:0000313" key="2">
    <source>
        <dbReference type="EMBL" id="KRG15690.1"/>
    </source>
</evidence>
<evidence type="ECO:0000313" key="5">
    <source>
        <dbReference type="Proteomes" id="UP000077881"/>
    </source>
</evidence>
<dbReference type="STRING" id="217031.ABB05_10825"/>
<accession>A0A0Q9YD65</accession>
<dbReference type="SMART" id="SM01321">
    <property type="entry name" value="Y1_Tnp"/>
    <property type="match status" value="1"/>
</dbReference>
<dbReference type="OrthoDB" id="9788881at2"/>
<dbReference type="SUPFAM" id="SSF143422">
    <property type="entry name" value="Transposase IS200-like"/>
    <property type="match status" value="1"/>
</dbReference>
<dbReference type="GO" id="GO:0003677">
    <property type="term" value="F:DNA binding"/>
    <property type="evidence" value="ECO:0007669"/>
    <property type="project" value="InterPro"/>
</dbReference>
<comment type="caution">
    <text evidence="2">The sequence shown here is derived from an EMBL/GenBank/DDBJ whole genome shotgun (WGS) entry which is preliminary data.</text>
</comment>
<dbReference type="EMBL" id="LDJR01000046">
    <property type="protein sequence ID" value="OAK71234.1"/>
    <property type="molecule type" value="Genomic_DNA"/>
</dbReference>
<keyword evidence="5" id="KW-1185">Reference proteome</keyword>
<organism evidence="2 4">
    <name type="scientific">Lederbergia galactosidilytica</name>
    <dbReference type="NCBI Taxonomy" id="217031"/>
    <lineage>
        <taxon>Bacteria</taxon>
        <taxon>Bacillati</taxon>
        <taxon>Bacillota</taxon>
        <taxon>Bacilli</taxon>
        <taxon>Bacillales</taxon>
        <taxon>Bacillaceae</taxon>
        <taxon>Lederbergia</taxon>
    </lineage>
</organism>
<sequence>MARKLRVWYPGATYHITARGNRRDRIFREALDYQHYLNLIKSCKKHISFNLHAYCLMPNHIHLLMETKDKPPGPIIHYIHSRFATRFNKRYELSGHLFQGRFHAQLIKTDDYFLTVSKYIHLNPVEANLVSRPEDYPWSSYARLVNNKEDSIIETNRTLSLFQEATIKAYCEFMKEEKGQSPITLK</sequence>
<evidence type="ECO:0000313" key="3">
    <source>
        <dbReference type="EMBL" id="OAK71234.1"/>
    </source>
</evidence>
<feature type="domain" description="Transposase IS200-like" evidence="1">
    <location>
        <begin position="9"/>
        <end position="123"/>
    </location>
</feature>
<proteinExistence type="predicted"/>
<reference evidence="3 5" key="1">
    <citation type="submission" date="2015-05" db="EMBL/GenBank/DDBJ databases">
        <title>Comparison of genome.</title>
        <authorList>
            <person name="Zheng Z."/>
            <person name="Sun M."/>
        </authorList>
    </citation>
    <scope>NUCLEOTIDE SEQUENCE [LARGE SCALE GENOMIC DNA]</scope>
    <source>
        <strain evidence="3 5">G25-74</strain>
    </source>
</reference>
<dbReference type="AlphaFoldDB" id="A0A0Q9YD65"/>
<evidence type="ECO:0000313" key="4">
    <source>
        <dbReference type="Proteomes" id="UP000053881"/>
    </source>
</evidence>
<dbReference type="Proteomes" id="UP000077881">
    <property type="component" value="Unassembled WGS sequence"/>
</dbReference>
<dbReference type="InterPro" id="IPR036515">
    <property type="entry name" value="Transposase_17_sf"/>
</dbReference>
<dbReference type="Pfam" id="PF01797">
    <property type="entry name" value="Y1_Tnp"/>
    <property type="match status" value="1"/>
</dbReference>
<dbReference type="Gene3D" id="3.30.70.1290">
    <property type="entry name" value="Transposase IS200-like"/>
    <property type="match status" value="1"/>
</dbReference>
<reference evidence="2 4" key="2">
    <citation type="submission" date="2015-06" db="EMBL/GenBank/DDBJ databases">
        <title>Genome sequencing project of Bacillus galactosidilyticus PL133.</title>
        <authorList>
            <person name="Gaiero J."/>
            <person name="Nicol R."/>
            <person name="Habash M."/>
        </authorList>
    </citation>
    <scope>NUCLEOTIDE SEQUENCE [LARGE SCALE GENOMIC DNA]</scope>
    <source>
        <strain evidence="2 4">PL133</strain>
    </source>
</reference>
<dbReference type="EMBL" id="LGPB01000048">
    <property type="protein sequence ID" value="KRG15690.1"/>
    <property type="molecule type" value="Genomic_DNA"/>
</dbReference>
<dbReference type="Proteomes" id="UP000053881">
    <property type="component" value="Unassembled WGS sequence"/>
</dbReference>
<dbReference type="RefSeq" id="WP_057987290.1">
    <property type="nucleotide sequence ID" value="NZ_JAGGKH010000013.1"/>
</dbReference>
<protein>
    <recommendedName>
        <fullName evidence="1">Transposase IS200-like domain-containing protein</fullName>
    </recommendedName>
</protein>
<evidence type="ECO:0000259" key="1">
    <source>
        <dbReference type="SMART" id="SM01321"/>
    </source>
</evidence>
<dbReference type="PATRIC" id="fig|217031.4.peg.1728"/>
<name>A0A0Q9YD65_9BACI</name>